<sequence>MKRALYILTWLVISLLAGAVGHYFFTVNFWVASLIAGLALIVNGLIAEWEDRRGDR</sequence>
<dbReference type="EMBL" id="JANUGW010000013">
    <property type="protein sequence ID" value="MCS0583368.1"/>
    <property type="molecule type" value="Genomic_DNA"/>
</dbReference>
<keyword evidence="1" id="KW-0812">Transmembrane</keyword>
<evidence type="ECO:0000313" key="3">
    <source>
        <dbReference type="Proteomes" id="UP001204151"/>
    </source>
</evidence>
<dbReference type="Proteomes" id="UP001204151">
    <property type="component" value="Unassembled WGS sequence"/>
</dbReference>
<reference evidence="2 3" key="1">
    <citation type="submission" date="2022-08" db="EMBL/GenBank/DDBJ databases">
        <title>Reclassification of Massilia species as members of the genera Telluria, Duganella, Pseudoduganella, Mokoshia gen. nov. and Zemynaea gen. nov. using orthogonal and non-orthogonal genome-based approaches.</title>
        <authorList>
            <person name="Bowman J.P."/>
        </authorList>
    </citation>
    <scope>NUCLEOTIDE SEQUENCE [LARGE SCALE GENOMIC DNA]</scope>
    <source>
        <strain evidence="2 3">JCM 31316</strain>
    </source>
</reference>
<comment type="caution">
    <text evidence="2">The sequence shown here is derived from an EMBL/GenBank/DDBJ whole genome shotgun (WGS) entry which is preliminary data.</text>
</comment>
<protein>
    <submittedName>
        <fullName evidence="2">Uncharacterized protein</fullName>
    </submittedName>
</protein>
<keyword evidence="1" id="KW-0472">Membrane</keyword>
<accession>A0ABT1ZTW1</accession>
<evidence type="ECO:0000313" key="2">
    <source>
        <dbReference type="EMBL" id="MCS0583368.1"/>
    </source>
</evidence>
<keyword evidence="1" id="KW-1133">Transmembrane helix</keyword>
<organism evidence="2 3">
    <name type="scientific">Massilia pinisoli</name>
    <dbReference type="NCBI Taxonomy" id="1772194"/>
    <lineage>
        <taxon>Bacteria</taxon>
        <taxon>Pseudomonadati</taxon>
        <taxon>Pseudomonadota</taxon>
        <taxon>Betaproteobacteria</taxon>
        <taxon>Burkholderiales</taxon>
        <taxon>Oxalobacteraceae</taxon>
        <taxon>Telluria group</taxon>
        <taxon>Massilia</taxon>
    </lineage>
</organism>
<proteinExistence type="predicted"/>
<keyword evidence="3" id="KW-1185">Reference proteome</keyword>
<gene>
    <name evidence="2" type="ORF">NX784_17395</name>
</gene>
<evidence type="ECO:0000256" key="1">
    <source>
        <dbReference type="SAM" id="Phobius"/>
    </source>
</evidence>
<dbReference type="RefSeq" id="WP_258817960.1">
    <property type="nucleotide sequence ID" value="NZ_JANUGW010000013.1"/>
</dbReference>
<feature type="transmembrane region" description="Helical" evidence="1">
    <location>
        <begin position="29"/>
        <end position="47"/>
    </location>
</feature>
<name>A0ABT1ZTW1_9BURK</name>